<organism evidence="7 8">
    <name type="scientific">Streptomyces smaragdinus</name>
    <dbReference type="NCBI Taxonomy" id="2585196"/>
    <lineage>
        <taxon>Bacteria</taxon>
        <taxon>Bacillati</taxon>
        <taxon>Actinomycetota</taxon>
        <taxon>Actinomycetes</taxon>
        <taxon>Kitasatosporales</taxon>
        <taxon>Streptomycetaceae</taxon>
        <taxon>Streptomyces</taxon>
    </lineage>
</organism>
<name>A0A7K0CSZ6_9ACTN</name>
<dbReference type="InterPro" id="IPR008927">
    <property type="entry name" value="6-PGluconate_DH-like_C_sf"/>
</dbReference>
<dbReference type="GO" id="GO:0015940">
    <property type="term" value="P:pantothenate biosynthetic process"/>
    <property type="evidence" value="ECO:0007669"/>
    <property type="project" value="UniProtKB-UniPathway"/>
</dbReference>
<accession>A0A7K0CSZ6</accession>
<protein>
    <recommendedName>
        <fullName evidence="4">2-dehydropantoate 2-reductase</fullName>
        <ecNumber evidence="4">1.1.1.169</ecNumber>
    </recommendedName>
    <alternativeName>
        <fullName evidence="4">Ketopantoate reductase</fullName>
    </alternativeName>
</protein>
<dbReference type="AlphaFoldDB" id="A0A7K0CSZ6"/>
<dbReference type="UniPathway" id="UPA00028">
    <property type="reaction ID" value="UER00004"/>
</dbReference>
<dbReference type="InterPro" id="IPR013752">
    <property type="entry name" value="KPA_reductase"/>
</dbReference>
<evidence type="ECO:0000259" key="6">
    <source>
        <dbReference type="Pfam" id="PF08546"/>
    </source>
</evidence>
<keyword evidence="2 4" id="KW-0521">NADP</keyword>
<dbReference type="PANTHER" id="PTHR21708">
    <property type="entry name" value="PROBABLE 2-DEHYDROPANTOATE 2-REDUCTASE"/>
    <property type="match status" value="1"/>
</dbReference>
<comment type="catalytic activity">
    <reaction evidence="4">
        <text>(R)-pantoate + NADP(+) = 2-dehydropantoate + NADPH + H(+)</text>
        <dbReference type="Rhea" id="RHEA:16233"/>
        <dbReference type="ChEBI" id="CHEBI:11561"/>
        <dbReference type="ChEBI" id="CHEBI:15378"/>
        <dbReference type="ChEBI" id="CHEBI:15980"/>
        <dbReference type="ChEBI" id="CHEBI:57783"/>
        <dbReference type="ChEBI" id="CHEBI:58349"/>
        <dbReference type="EC" id="1.1.1.169"/>
    </reaction>
</comment>
<dbReference type="InterPro" id="IPR003710">
    <property type="entry name" value="ApbA"/>
</dbReference>
<dbReference type="SUPFAM" id="SSF48179">
    <property type="entry name" value="6-phosphogluconate dehydrogenase C-terminal domain-like"/>
    <property type="match status" value="1"/>
</dbReference>
<keyword evidence="3 4" id="KW-0560">Oxidoreductase</keyword>
<reference evidence="7 8" key="1">
    <citation type="submission" date="2019-10" db="EMBL/GenBank/DDBJ databases">
        <title>Streptomyces smaragdinus sp. nov. and Streptomyces fabii sp. nov., isolated from the gut of fungus growing-termite Macrotermes natalensis.</title>
        <authorList>
            <person name="Schwitalla J."/>
            <person name="Benndorf R."/>
            <person name="Martin K."/>
            <person name="De Beer W."/>
            <person name="Kaster A.-K."/>
            <person name="Vollmers J."/>
            <person name="Poulsen M."/>
            <person name="Beemelmanns C."/>
        </authorList>
    </citation>
    <scope>NUCLEOTIDE SEQUENCE [LARGE SCALE GENOMIC DNA]</scope>
    <source>
        <strain evidence="7 8">RB5</strain>
    </source>
</reference>
<dbReference type="EMBL" id="WEGJ01000040">
    <property type="protein sequence ID" value="MQY15854.1"/>
    <property type="molecule type" value="Genomic_DNA"/>
</dbReference>
<dbReference type="GO" id="GO:0005737">
    <property type="term" value="C:cytoplasm"/>
    <property type="evidence" value="ECO:0007669"/>
    <property type="project" value="TreeGrafter"/>
</dbReference>
<comment type="function">
    <text evidence="4">Catalyzes the NADPH-dependent reduction of ketopantoate into pantoic acid.</text>
</comment>
<dbReference type="Proteomes" id="UP000466345">
    <property type="component" value="Unassembled WGS sequence"/>
</dbReference>
<dbReference type="Gene3D" id="3.40.50.720">
    <property type="entry name" value="NAD(P)-binding Rossmann-like Domain"/>
    <property type="match status" value="1"/>
</dbReference>
<keyword evidence="4" id="KW-0566">Pantothenate biosynthesis</keyword>
<dbReference type="SUPFAM" id="SSF51735">
    <property type="entry name" value="NAD(P)-binding Rossmann-fold domains"/>
    <property type="match status" value="1"/>
</dbReference>
<evidence type="ECO:0000313" key="7">
    <source>
        <dbReference type="EMBL" id="MQY15854.1"/>
    </source>
</evidence>
<feature type="domain" description="Ketopantoate reductase N-terminal" evidence="5">
    <location>
        <begin position="9"/>
        <end position="143"/>
    </location>
</feature>
<evidence type="ECO:0000256" key="3">
    <source>
        <dbReference type="ARBA" id="ARBA00023002"/>
    </source>
</evidence>
<dbReference type="NCBIfam" id="TIGR00745">
    <property type="entry name" value="apbA_panE"/>
    <property type="match status" value="1"/>
</dbReference>
<dbReference type="GO" id="GO:0008677">
    <property type="term" value="F:2-dehydropantoate 2-reductase activity"/>
    <property type="evidence" value="ECO:0007669"/>
    <property type="project" value="UniProtKB-EC"/>
</dbReference>
<evidence type="ECO:0000256" key="2">
    <source>
        <dbReference type="ARBA" id="ARBA00022857"/>
    </source>
</evidence>
<dbReference type="InterPro" id="IPR036291">
    <property type="entry name" value="NAD(P)-bd_dom_sf"/>
</dbReference>
<gene>
    <name evidence="7" type="ORF">SRB5_60450</name>
</gene>
<dbReference type="EC" id="1.1.1.169" evidence="4"/>
<dbReference type="RefSeq" id="WP_153456650.1">
    <property type="nucleotide sequence ID" value="NZ_WEGJ01000040.1"/>
</dbReference>
<proteinExistence type="inferred from homology"/>
<keyword evidence="8" id="KW-1185">Reference proteome</keyword>
<dbReference type="PANTHER" id="PTHR21708:SF26">
    <property type="entry name" value="2-DEHYDROPANTOATE 2-REDUCTASE"/>
    <property type="match status" value="1"/>
</dbReference>
<comment type="similarity">
    <text evidence="1 4">Belongs to the ketopantoate reductase family.</text>
</comment>
<dbReference type="InterPro" id="IPR013328">
    <property type="entry name" value="6PGD_dom2"/>
</dbReference>
<dbReference type="Gene3D" id="1.10.1040.10">
    <property type="entry name" value="N-(1-d-carboxylethyl)-l-norvaline Dehydrogenase, domain 2"/>
    <property type="match status" value="1"/>
</dbReference>
<dbReference type="OrthoDB" id="4186253at2"/>
<evidence type="ECO:0000313" key="8">
    <source>
        <dbReference type="Proteomes" id="UP000466345"/>
    </source>
</evidence>
<comment type="pathway">
    <text evidence="4">Cofactor biosynthesis; (R)-pantothenate biosynthesis; (R)-pantoate from 3-methyl-2-oxobutanoate: step 2/2.</text>
</comment>
<sequence>MSNERPWNIAVLGPGGVGGLLAALLSRAGHRVVCLAGEETAEALRGGGITVSSKQFGDFTAGVSADTELRTPVDAVIIAVKATAMPGALDRLPASALGDALVLPLLNGIDHMALLRERYAPEQVVAGTIRVESTRTAPGVVVQGSPFANLELASDTAPAERVEALAAVLRSAGLGATSEAGEAEILWSKMAFLAPMALTTTRHDAPVGVVRFAHRDDLLDALAETAAVAAADGVTVDTERARAMYDAFAPETKSSMLRDAEAGLPLELDAIGGAVLRAAARGGVAVPVTARLVAEIEGS</sequence>
<dbReference type="Pfam" id="PF08546">
    <property type="entry name" value="ApbA_C"/>
    <property type="match status" value="1"/>
</dbReference>
<dbReference type="InterPro" id="IPR051402">
    <property type="entry name" value="KPR-Related"/>
</dbReference>
<evidence type="ECO:0000256" key="4">
    <source>
        <dbReference type="RuleBase" id="RU362068"/>
    </source>
</evidence>
<comment type="caution">
    <text evidence="7">The sequence shown here is derived from an EMBL/GenBank/DDBJ whole genome shotgun (WGS) entry which is preliminary data.</text>
</comment>
<dbReference type="InterPro" id="IPR013332">
    <property type="entry name" value="KPR_N"/>
</dbReference>
<evidence type="ECO:0000256" key="1">
    <source>
        <dbReference type="ARBA" id="ARBA00007870"/>
    </source>
</evidence>
<evidence type="ECO:0000259" key="5">
    <source>
        <dbReference type="Pfam" id="PF02558"/>
    </source>
</evidence>
<feature type="domain" description="Ketopantoate reductase C-terminal" evidence="6">
    <location>
        <begin position="185"/>
        <end position="296"/>
    </location>
</feature>
<dbReference type="Pfam" id="PF02558">
    <property type="entry name" value="ApbA"/>
    <property type="match status" value="1"/>
</dbReference>